<protein>
    <recommendedName>
        <fullName evidence="4 12">Nucleoside diphosphate kinase</fullName>
        <shortName evidence="12">NDK</shortName>
        <shortName evidence="12">NDP kinase</shortName>
        <ecNumber evidence="3 12">2.7.4.6</ecNumber>
    </recommendedName>
    <alternativeName>
        <fullName evidence="12">Nucleoside-2-P kinase</fullName>
    </alternativeName>
</protein>
<evidence type="ECO:0000256" key="6">
    <source>
        <dbReference type="ARBA" id="ARBA00022723"/>
    </source>
</evidence>
<evidence type="ECO:0000256" key="14">
    <source>
        <dbReference type="RuleBase" id="RU004011"/>
    </source>
</evidence>
<keyword evidence="12" id="KW-0597">Phosphoprotein</keyword>
<feature type="binding site" evidence="12 13">
    <location>
        <position position="92"/>
    </location>
    <ligand>
        <name>ATP</name>
        <dbReference type="ChEBI" id="CHEBI:30616"/>
    </ligand>
</feature>
<keyword evidence="12" id="KW-0963">Cytoplasm</keyword>
<evidence type="ECO:0000256" key="7">
    <source>
        <dbReference type="ARBA" id="ARBA00022741"/>
    </source>
</evidence>
<evidence type="ECO:0000256" key="2">
    <source>
        <dbReference type="ARBA" id="ARBA00008142"/>
    </source>
</evidence>
<evidence type="ECO:0000256" key="11">
    <source>
        <dbReference type="ARBA" id="ARBA00023080"/>
    </source>
</evidence>
<dbReference type="GO" id="GO:0006183">
    <property type="term" value="P:GTP biosynthetic process"/>
    <property type="evidence" value="ECO:0007669"/>
    <property type="project" value="UniProtKB-UniRule"/>
</dbReference>
<dbReference type="GO" id="GO:0006228">
    <property type="term" value="P:UTP biosynthetic process"/>
    <property type="evidence" value="ECO:0007669"/>
    <property type="project" value="UniProtKB-UniRule"/>
</dbReference>
<dbReference type="InterPro" id="IPR001564">
    <property type="entry name" value="Nucleoside_diP_kinase"/>
</dbReference>
<evidence type="ECO:0000256" key="1">
    <source>
        <dbReference type="ARBA" id="ARBA00001946"/>
    </source>
</evidence>
<dbReference type="CDD" id="cd04413">
    <property type="entry name" value="NDPk_I"/>
    <property type="match status" value="1"/>
</dbReference>
<dbReference type="FunFam" id="3.30.70.141:FF:000003">
    <property type="entry name" value="Nucleoside diphosphate kinase"/>
    <property type="match status" value="1"/>
</dbReference>
<feature type="domain" description="Nucleoside diphosphate kinase-like" evidence="15">
    <location>
        <begin position="2"/>
        <end position="133"/>
    </location>
</feature>
<dbReference type="NCBIfam" id="NF001908">
    <property type="entry name" value="PRK00668.1"/>
    <property type="match status" value="1"/>
</dbReference>
<dbReference type="InterPro" id="IPR034907">
    <property type="entry name" value="NDK-like_dom"/>
</dbReference>
<feature type="binding site" evidence="12 13">
    <location>
        <position position="113"/>
    </location>
    <ligand>
        <name>ATP</name>
        <dbReference type="ChEBI" id="CHEBI:30616"/>
    </ligand>
</feature>
<comment type="function">
    <text evidence="12">Major role in the synthesis of nucleoside triphosphates other than ATP. The ATP gamma phosphate is transferred to the NDP beta phosphate via a ping-pong mechanism, using a phosphorylated active-site intermediate.</text>
</comment>
<dbReference type="EC" id="2.7.4.6" evidence="3 12"/>
<evidence type="ECO:0000256" key="13">
    <source>
        <dbReference type="PROSITE-ProRule" id="PRU00706"/>
    </source>
</evidence>
<dbReference type="OrthoDB" id="9801161at2"/>
<feature type="binding site" evidence="12 13">
    <location>
        <position position="103"/>
    </location>
    <ligand>
        <name>ATP</name>
        <dbReference type="ChEBI" id="CHEBI:30616"/>
    </ligand>
</feature>
<keyword evidence="8 12" id="KW-0418">Kinase</keyword>
<keyword evidence="9 12" id="KW-0067">ATP-binding</keyword>
<dbReference type="GO" id="GO:0004550">
    <property type="term" value="F:nucleoside diphosphate kinase activity"/>
    <property type="evidence" value="ECO:0007669"/>
    <property type="project" value="UniProtKB-UniRule"/>
</dbReference>
<keyword evidence="7 12" id="KW-0547">Nucleotide-binding</keyword>
<comment type="cofactor">
    <cofactor evidence="1 12">
        <name>Mg(2+)</name>
        <dbReference type="ChEBI" id="CHEBI:18420"/>
    </cofactor>
</comment>
<feature type="binding site" evidence="12 13">
    <location>
        <position position="58"/>
    </location>
    <ligand>
        <name>ATP</name>
        <dbReference type="ChEBI" id="CHEBI:30616"/>
    </ligand>
</feature>
<comment type="subunit">
    <text evidence="12">Homotetramer.</text>
</comment>
<evidence type="ECO:0000313" key="17">
    <source>
        <dbReference type="Proteomes" id="UP000198668"/>
    </source>
</evidence>
<feature type="binding site" evidence="12 13">
    <location>
        <position position="10"/>
    </location>
    <ligand>
        <name>ATP</name>
        <dbReference type="ChEBI" id="CHEBI:30616"/>
    </ligand>
</feature>
<evidence type="ECO:0000256" key="12">
    <source>
        <dbReference type="HAMAP-Rule" id="MF_00451"/>
    </source>
</evidence>
<dbReference type="AlphaFoldDB" id="A0A1I3CMH6"/>
<reference evidence="16 17" key="1">
    <citation type="submission" date="2016-10" db="EMBL/GenBank/DDBJ databases">
        <authorList>
            <person name="de Groot N.N."/>
        </authorList>
    </citation>
    <scope>NUCLEOTIDE SEQUENCE [LARGE SCALE GENOMIC DNA]</scope>
    <source>
        <strain evidence="16 17">DSM 27630</strain>
    </source>
</reference>
<keyword evidence="17" id="KW-1185">Reference proteome</keyword>
<gene>
    <name evidence="12" type="primary">ndk</name>
    <name evidence="16" type="ORF">SAMN04489868_12013</name>
</gene>
<dbReference type="HAMAP" id="MF_00451">
    <property type="entry name" value="NDP_kinase"/>
    <property type="match status" value="1"/>
</dbReference>
<keyword evidence="6 12" id="KW-0479">Metal-binding</keyword>
<evidence type="ECO:0000256" key="4">
    <source>
        <dbReference type="ARBA" id="ARBA00017632"/>
    </source>
</evidence>
<dbReference type="Proteomes" id="UP000198668">
    <property type="component" value="Unassembled WGS sequence"/>
</dbReference>
<dbReference type="PROSITE" id="PS51374">
    <property type="entry name" value="NDPK_LIKE"/>
    <property type="match status" value="1"/>
</dbReference>
<organism evidence="16 17">
    <name type="scientific">Pisciglobus halotolerans</name>
    <dbReference type="NCBI Taxonomy" id="745365"/>
    <lineage>
        <taxon>Bacteria</taxon>
        <taxon>Bacillati</taxon>
        <taxon>Bacillota</taxon>
        <taxon>Bacilli</taxon>
        <taxon>Lactobacillales</taxon>
        <taxon>Carnobacteriaceae</taxon>
    </lineage>
</organism>
<evidence type="ECO:0000313" key="16">
    <source>
        <dbReference type="EMBL" id="SFH75687.1"/>
    </source>
</evidence>
<proteinExistence type="inferred from homology"/>
<keyword evidence="10 12" id="KW-0460">Magnesium</keyword>
<dbReference type="PRINTS" id="PR01243">
    <property type="entry name" value="NUCDPKINASE"/>
</dbReference>
<dbReference type="GO" id="GO:0006241">
    <property type="term" value="P:CTP biosynthetic process"/>
    <property type="evidence" value="ECO:0007669"/>
    <property type="project" value="UniProtKB-UniRule"/>
</dbReference>
<dbReference type="GO" id="GO:0046872">
    <property type="term" value="F:metal ion binding"/>
    <property type="evidence" value="ECO:0007669"/>
    <property type="project" value="UniProtKB-KW"/>
</dbReference>
<evidence type="ECO:0000256" key="9">
    <source>
        <dbReference type="ARBA" id="ARBA00022840"/>
    </source>
</evidence>
<dbReference type="SMART" id="SM00562">
    <property type="entry name" value="NDK"/>
    <property type="match status" value="1"/>
</dbReference>
<dbReference type="InterPro" id="IPR036850">
    <property type="entry name" value="NDK-like_dom_sf"/>
</dbReference>
<comment type="catalytic activity">
    <reaction evidence="12">
        <text>a ribonucleoside 5'-diphosphate + ATP = a ribonucleoside 5'-triphosphate + ADP</text>
        <dbReference type="Rhea" id="RHEA:18113"/>
        <dbReference type="ChEBI" id="CHEBI:30616"/>
        <dbReference type="ChEBI" id="CHEBI:57930"/>
        <dbReference type="ChEBI" id="CHEBI:61557"/>
        <dbReference type="ChEBI" id="CHEBI:456216"/>
        <dbReference type="EC" id="2.7.4.6"/>
    </reaction>
</comment>
<keyword evidence="5 12" id="KW-0808">Transferase</keyword>
<evidence type="ECO:0000256" key="8">
    <source>
        <dbReference type="ARBA" id="ARBA00022777"/>
    </source>
</evidence>
<comment type="similarity">
    <text evidence="2 12 13 14">Belongs to the NDK family.</text>
</comment>
<dbReference type="EMBL" id="FOQE01000020">
    <property type="protein sequence ID" value="SFH75687.1"/>
    <property type="molecule type" value="Genomic_DNA"/>
</dbReference>
<dbReference type="Gene3D" id="3.30.70.141">
    <property type="entry name" value="Nucleoside diphosphate kinase-like domain"/>
    <property type="match status" value="1"/>
</dbReference>
<accession>A0A1I3CMH6</accession>
<evidence type="ECO:0000256" key="5">
    <source>
        <dbReference type="ARBA" id="ARBA00022679"/>
    </source>
</evidence>
<sequence>MLERTLVLIKPDAVERNLIGKILTEYERNGLKVTKMKLMKASQETAAQHYAEHQEKPFFERLVSYLTRSPLVALVLEGEEAVKRVRALNGTTDPDQSGDNTIRALYGKSVSENTVHASDSAESAQREMNIWFG</sequence>
<dbReference type="PANTHER" id="PTHR11349">
    <property type="entry name" value="NUCLEOSIDE DIPHOSPHATE KINASE"/>
    <property type="match status" value="1"/>
</dbReference>
<feature type="active site" description="Pros-phosphohistidine intermediate" evidence="12 13">
    <location>
        <position position="116"/>
    </location>
</feature>
<dbReference type="RefSeq" id="WP_092092574.1">
    <property type="nucleotide sequence ID" value="NZ_FOQE01000020.1"/>
</dbReference>
<evidence type="ECO:0000256" key="10">
    <source>
        <dbReference type="ARBA" id="ARBA00022842"/>
    </source>
</evidence>
<evidence type="ECO:0000259" key="15">
    <source>
        <dbReference type="SMART" id="SM00562"/>
    </source>
</evidence>
<dbReference type="SUPFAM" id="SSF54919">
    <property type="entry name" value="Nucleoside diphosphate kinase, NDK"/>
    <property type="match status" value="1"/>
</dbReference>
<keyword evidence="11 12" id="KW-0546">Nucleotide metabolism</keyword>
<feature type="binding site" evidence="12 13">
    <location>
        <position position="86"/>
    </location>
    <ligand>
        <name>ATP</name>
        <dbReference type="ChEBI" id="CHEBI:30616"/>
    </ligand>
</feature>
<evidence type="ECO:0000256" key="3">
    <source>
        <dbReference type="ARBA" id="ARBA00012966"/>
    </source>
</evidence>
<dbReference type="GO" id="GO:0005737">
    <property type="term" value="C:cytoplasm"/>
    <property type="evidence" value="ECO:0007669"/>
    <property type="project" value="UniProtKB-SubCell"/>
</dbReference>
<comment type="subcellular location">
    <subcellularLocation>
        <location evidence="12">Cytoplasm</location>
    </subcellularLocation>
</comment>
<dbReference type="Pfam" id="PF00334">
    <property type="entry name" value="NDK"/>
    <property type="match status" value="1"/>
</dbReference>
<name>A0A1I3CMH6_9LACT</name>
<dbReference type="GO" id="GO:0005524">
    <property type="term" value="F:ATP binding"/>
    <property type="evidence" value="ECO:0007669"/>
    <property type="project" value="UniProtKB-UniRule"/>
</dbReference>
<comment type="catalytic activity">
    <reaction evidence="12">
        <text>a 2'-deoxyribonucleoside 5'-diphosphate + ATP = a 2'-deoxyribonucleoside 5'-triphosphate + ADP</text>
        <dbReference type="Rhea" id="RHEA:44640"/>
        <dbReference type="ChEBI" id="CHEBI:30616"/>
        <dbReference type="ChEBI" id="CHEBI:61560"/>
        <dbReference type="ChEBI" id="CHEBI:73316"/>
        <dbReference type="ChEBI" id="CHEBI:456216"/>
        <dbReference type="EC" id="2.7.4.6"/>
    </reaction>
</comment>